<evidence type="ECO:0000313" key="3">
    <source>
        <dbReference type="Proteomes" id="UP001223072"/>
    </source>
</evidence>
<reference evidence="2 3" key="1">
    <citation type="submission" date="2023-07" db="EMBL/GenBank/DDBJ databases">
        <title>Comparative genomics of wheat-associated soil bacteria to identify genetic determinants of phenazine resistance.</title>
        <authorList>
            <person name="Mouncey N."/>
        </authorList>
    </citation>
    <scope>NUCLEOTIDE SEQUENCE [LARGE SCALE GENOMIC DNA]</scope>
    <source>
        <strain evidence="2 3">W2I16</strain>
    </source>
</reference>
<dbReference type="RefSeq" id="WP_307626691.1">
    <property type="nucleotide sequence ID" value="NZ_JAUSZS010000003.1"/>
</dbReference>
<name>A0ABU0RLG1_9ACTN</name>
<comment type="caution">
    <text evidence="2">The sequence shown here is derived from an EMBL/GenBank/DDBJ whole genome shotgun (WGS) entry which is preliminary data.</text>
</comment>
<keyword evidence="3" id="KW-1185">Reference proteome</keyword>
<evidence type="ECO:0000256" key="1">
    <source>
        <dbReference type="SAM" id="MobiDB-lite"/>
    </source>
</evidence>
<evidence type="ECO:0008006" key="4">
    <source>
        <dbReference type="Google" id="ProtNLM"/>
    </source>
</evidence>
<dbReference type="EMBL" id="JAUSZS010000003">
    <property type="protein sequence ID" value="MDQ0932827.1"/>
    <property type="molecule type" value="Genomic_DNA"/>
</dbReference>
<accession>A0ABU0RLG1</accession>
<feature type="region of interest" description="Disordered" evidence="1">
    <location>
        <begin position="1"/>
        <end position="47"/>
    </location>
</feature>
<protein>
    <recommendedName>
        <fullName evidence="4">Transposase</fullName>
    </recommendedName>
</protein>
<gene>
    <name evidence="2" type="ORF">QFZ49_002757</name>
</gene>
<sequence>MGIAPSTVRDVRDRLASGQDPLPPRQRATPQYEAVAAPAPRRAGGAVPRPRVLDRDVLLRRLRSDPSLRFNETGRSLLRWLAQHPHESAELDQVVRTVPPHRATAVAELIRVNVEAWAECAEALERRAGEQLCELNSPPVDRIPGGA</sequence>
<proteinExistence type="predicted"/>
<feature type="compositionally biased region" description="Low complexity" evidence="1">
    <location>
        <begin position="34"/>
        <end position="47"/>
    </location>
</feature>
<organism evidence="2 3">
    <name type="scientific">Streptomyces turgidiscabies</name>
    <dbReference type="NCBI Taxonomy" id="85558"/>
    <lineage>
        <taxon>Bacteria</taxon>
        <taxon>Bacillati</taxon>
        <taxon>Actinomycetota</taxon>
        <taxon>Actinomycetes</taxon>
        <taxon>Kitasatosporales</taxon>
        <taxon>Streptomycetaceae</taxon>
        <taxon>Streptomyces</taxon>
    </lineage>
</organism>
<evidence type="ECO:0000313" key="2">
    <source>
        <dbReference type="EMBL" id="MDQ0932827.1"/>
    </source>
</evidence>
<dbReference type="Proteomes" id="UP001223072">
    <property type="component" value="Unassembled WGS sequence"/>
</dbReference>